<dbReference type="GO" id="GO:0006355">
    <property type="term" value="P:regulation of DNA-templated transcription"/>
    <property type="evidence" value="ECO:0007669"/>
    <property type="project" value="InterPro"/>
</dbReference>
<feature type="modified residue" description="4-aspartylphosphate" evidence="4">
    <location>
        <position position="55"/>
    </location>
</feature>
<evidence type="ECO:0000313" key="8">
    <source>
        <dbReference type="EMBL" id="SCD20075.1"/>
    </source>
</evidence>
<dbReference type="PANTHER" id="PTHR48111:SF40">
    <property type="entry name" value="PHOSPHATE REGULON TRANSCRIPTIONAL REGULATORY PROTEIN PHOB"/>
    <property type="match status" value="1"/>
</dbReference>
<proteinExistence type="predicted"/>
<dbReference type="InterPro" id="IPR039420">
    <property type="entry name" value="WalR-like"/>
</dbReference>
<feature type="domain" description="OmpR/PhoB-type" evidence="7">
    <location>
        <begin position="128"/>
        <end position="225"/>
    </location>
</feature>
<organism evidence="8 9">
    <name type="scientific">Proteiniphilum saccharofermentans</name>
    <dbReference type="NCBI Taxonomy" id="1642647"/>
    <lineage>
        <taxon>Bacteria</taxon>
        <taxon>Pseudomonadati</taxon>
        <taxon>Bacteroidota</taxon>
        <taxon>Bacteroidia</taxon>
        <taxon>Bacteroidales</taxon>
        <taxon>Dysgonomonadaceae</taxon>
        <taxon>Proteiniphilum</taxon>
    </lineage>
</organism>
<feature type="domain" description="Response regulatory" evidence="6">
    <location>
        <begin position="6"/>
        <end position="120"/>
    </location>
</feature>
<gene>
    <name evidence="8" type="ORF">PSM36_1251</name>
</gene>
<dbReference type="STRING" id="1642647.PSM36_1251"/>
<evidence type="ECO:0000259" key="7">
    <source>
        <dbReference type="PROSITE" id="PS51755"/>
    </source>
</evidence>
<dbReference type="RefSeq" id="WP_076929786.1">
    <property type="nucleotide sequence ID" value="NZ_LT605205.1"/>
</dbReference>
<dbReference type="CDD" id="cd00383">
    <property type="entry name" value="trans_reg_C"/>
    <property type="match status" value="1"/>
</dbReference>
<dbReference type="PROSITE" id="PS50110">
    <property type="entry name" value="RESPONSE_REGULATORY"/>
    <property type="match status" value="1"/>
</dbReference>
<protein>
    <submittedName>
        <fullName evidence="8">OmpR</fullName>
    </submittedName>
</protein>
<dbReference type="SUPFAM" id="SSF52172">
    <property type="entry name" value="CheY-like"/>
    <property type="match status" value="1"/>
</dbReference>
<dbReference type="Proteomes" id="UP000187464">
    <property type="component" value="Chromosome I"/>
</dbReference>
<dbReference type="InterPro" id="IPR036388">
    <property type="entry name" value="WH-like_DNA-bd_sf"/>
</dbReference>
<dbReference type="GO" id="GO:0005829">
    <property type="term" value="C:cytosol"/>
    <property type="evidence" value="ECO:0007669"/>
    <property type="project" value="TreeGrafter"/>
</dbReference>
<sequence>MKPSLKILFADDDIKYALLLKDFLTHNGYNVTYAGNGRIALDLFNEIKPGLVLLDVNMPEMNGFDVAREIRAKDNKVLIFFLTDRSDKNDRLKGFQLKGNDYLAKPFYPEELLARIEERLGNPSETNQKIYKIGNISFHYTTNELITGNTKTIITSRQADILRLLAENINETVSRELLLNKVWGTDNYTNSLALNVQITYLRRALQSDKSLRIVSVVRKGYMLSVG</sequence>
<dbReference type="SMART" id="SM00862">
    <property type="entry name" value="Trans_reg_C"/>
    <property type="match status" value="1"/>
</dbReference>
<evidence type="ECO:0000256" key="4">
    <source>
        <dbReference type="PROSITE-ProRule" id="PRU00169"/>
    </source>
</evidence>
<dbReference type="Gene3D" id="3.40.50.2300">
    <property type="match status" value="1"/>
</dbReference>
<dbReference type="InterPro" id="IPR001789">
    <property type="entry name" value="Sig_transdc_resp-reg_receiver"/>
</dbReference>
<dbReference type="Pfam" id="PF00486">
    <property type="entry name" value="Trans_reg_C"/>
    <property type="match status" value="1"/>
</dbReference>
<evidence type="ECO:0000256" key="1">
    <source>
        <dbReference type="ARBA" id="ARBA00022553"/>
    </source>
</evidence>
<keyword evidence="9" id="KW-1185">Reference proteome</keyword>
<feature type="DNA-binding region" description="OmpR/PhoB-type" evidence="5">
    <location>
        <begin position="128"/>
        <end position="225"/>
    </location>
</feature>
<reference evidence="8 9" key="1">
    <citation type="submission" date="2016-08" db="EMBL/GenBank/DDBJ databases">
        <authorList>
            <person name="Seilhamer J.J."/>
        </authorList>
    </citation>
    <scope>NUCLEOTIDE SEQUENCE [LARGE SCALE GENOMIC DNA]</scope>
    <source>
        <strain evidence="8">M3/6</strain>
    </source>
</reference>
<accession>A0A1R3T815</accession>
<dbReference type="CDD" id="cd17574">
    <property type="entry name" value="REC_OmpR"/>
    <property type="match status" value="1"/>
</dbReference>
<name>A0A1R3T815_9BACT</name>
<dbReference type="AlphaFoldDB" id="A0A1R3T815"/>
<dbReference type="GO" id="GO:0000976">
    <property type="term" value="F:transcription cis-regulatory region binding"/>
    <property type="evidence" value="ECO:0007669"/>
    <property type="project" value="TreeGrafter"/>
</dbReference>
<dbReference type="PROSITE" id="PS51755">
    <property type="entry name" value="OMPR_PHOB"/>
    <property type="match status" value="1"/>
</dbReference>
<evidence type="ECO:0000256" key="5">
    <source>
        <dbReference type="PROSITE-ProRule" id="PRU01091"/>
    </source>
</evidence>
<dbReference type="EMBL" id="LT605205">
    <property type="protein sequence ID" value="SCD20075.1"/>
    <property type="molecule type" value="Genomic_DNA"/>
</dbReference>
<dbReference type="PANTHER" id="PTHR48111">
    <property type="entry name" value="REGULATOR OF RPOS"/>
    <property type="match status" value="1"/>
</dbReference>
<dbReference type="Gene3D" id="1.10.10.10">
    <property type="entry name" value="Winged helix-like DNA-binding domain superfamily/Winged helix DNA-binding domain"/>
    <property type="match status" value="1"/>
</dbReference>
<dbReference type="SMART" id="SM00448">
    <property type="entry name" value="REC"/>
    <property type="match status" value="1"/>
</dbReference>
<dbReference type="GO" id="GO:0000156">
    <property type="term" value="F:phosphorelay response regulator activity"/>
    <property type="evidence" value="ECO:0007669"/>
    <property type="project" value="TreeGrafter"/>
</dbReference>
<dbReference type="InterPro" id="IPR011006">
    <property type="entry name" value="CheY-like_superfamily"/>
</dbReference>
<keyword evidence="2" id="KW-0902">Two-component regulatory system</keyword>
<keyword evidence="3 5" id="KW-0238">DNA-binding</keyword>
<evidence type="ECO:0000256" key="3">
    <source>
        <dbReference type="ARBA" id="ARBA00023125"/>
    </source>
</evidence>
<dbReference type="KEGG" id="psac:PSM36_1251"/>
<keyword evidence="1 4" id="KW-0597">Phosphoprotein</keyword>
<dbReference type="Pfam" id="PF00072">
    <property type="entry name" value="Response_reg"/>
    <property type="match status" value="1"/>
</dbReference>
<evidence type="ECO:0000313" key="9">
    <source>
        <dbReference type="Proteomes" id="UP000187464"/>
    </source>
</evidence>
<evidence type="ECO:0000256" key="2">
    <source>
        <dbReference type="ARBA" id="ARBA00023012"/>
    </source>
</evidence>
<evidence type="ECO:0000259" key="6">
    <source>
        <dbReference type="PROSITE" id="PS50110"/>
    </source>
</evidence>
<dbReference type="InterPro" id="IPR001867">
    <property type="entry name" value="OmpR/PhoB-type_DNA-bd"/>
</dbReference>
<dbReference type="GO" id="GO:0032993">
    <property type="term" value="C:protein-DNA complex"/>
    <property type="evidence" value="ECO:0007669"/>
    <property type="project" value="TreeGrafter"/>
</dbReference>